<sequence>MVEEWAVIEMGFLCLFLFIAVEAVLRFWVDFEILAER</sequence>
<proteinExistence type="predicted"/>
<keyword evidence="1" id="KW-0472">Membrane</keyword>
<name>A0A1R3GXG1_9ROSI</name>
<evidence type="ECO:0000313" key="3">
    <source>
        <dbReference type="Proteomes" id="UP000187203"/>
    </source>
</evidence>
<feature type="transmembrane region" description="Helical" evidence="1">
    <location>
        <begin position="6"/>
        <end position="29"/>
    </location>
</feature>
<reference evidence="3" key="1">
    <citation type="submission" date="2013-09" db="EMBL/GenBank/DDBJ databases">
        <title>Corchorus olitorius genome sequencing.</title>
        <authorList>
            <person name="Alam M."/>
            <person name="Haque M.S."/>
            <person name="Islam M.S."/>
            <person name="Emdad E.M."/>
            <person name="Islam M.M."/>
            <person name="Ahmed B."/>
            <person name="Halim A."/>
            <person name="Hossen Q.M.M."/>
            <person name="Hossain M.Z."/>
            <person name="Ahmed R."/>
            <person name="Khan M.M."/>
            <person name="Islam R."/>
            <person name="Rashid M.M."/>
            <person name="Khan S.A."/>
            <person name="Rahman M.S."/>
            <person name="Alam M."/>
            <person name="Yahiya A.S."/>
            <person name="Khan M.S."/>
            <person name="Azam M.S."/>
            <person name="Haque T."/>
            <person name="Lashkar M.Z.H."/>
            <person name="Akhand A.I."/>
            <person name="Morshed G."/>
            <person name="Roy S."/>
            <person name="Uddin K.S."/>
            <person name="Rabeya T."/>
            <person name="Hossain A.S."/>
            <person name="Chowdhury A."/>
            <person name="Snigdha A.R."/>
            <person name="Mortoza M.S."/>
            <person name="Matin S.A."/>
            <person name="Hoque S.M.E."/>
            <person name="Islam M.K."/>
            <person name="Roy D.K."/>
            <person name="Haider R."/>
            <person name="Moosa M.M."/>
            <person name="Elias S.M."/>
            <person name="Hasan A.M."/>
            <person name="Jahan S."/>
            <person name="Shafiuddin M."/>
            <person name="Mahmood N."/>
            <person name="Shommy N.S."/>
        </authorList>
    </citation>
    <scope>NUCLEOTIDE SEQUENCE [LARGE SCALE GENOMIC DNA]</scope>
    <source>
        <strain evidence="3">cv. O-4</strain>
    </source>
</reference>
<gene>
    <name evidence="2" type="ORF">COLO4_32889</name>
</gene>
<keyword evidence="1" id="KW-1133">Transmembrane helix</keyword>
<evidence type="ECO:0000256" key="1">
    <source>
        <dbReference type="SAM" id="Phobius"/>
    </source>
</evidence>
<protein>
    <submittedName>
        <fullName evidence="2">Uncharacterized protein</fullName>
    </submittedName>
</protein>
<accession>A0A1R3GXG1</accession>
<organism evidence="2 3">
    <name type="scientific">Corchorus olitorius</name>
    <dbReference type="NCBI Taxonomy" id="93759"/>
    <lineage>
        <taxon>Eukaryota</taxon>
        <taxon>Viridiplantae</taxon>
        <taxon>Streptophyta</taxon>
        <taxon>Embryophyta</taxon>
        <taxon>Tracheophyta</taxon>
        <taxon>Spermatophyta</taxon>
        <taxon>Magnoliopsida</taxon>
        <taxon>eudicotyledons</taxon>
        <taxon>Gunneridae</taxon>
        <taxon>Pentapetalae</taxon>
        <taxon>rosids</taxon>
        <taxon>malvids</taxon>
        <taxon>Malvales</taxon>
        <taxon>Malvaceae</taxon>
        <taxon>Grewioideae</taxon>
        <taxon>Apeibeae</taxon>
        <taxon>Corchorus</taxon>
    </lineage>
</organism>
<dbReference type="Proteomes" id="UP000187203">
    <property type="component" value="Unassembled WGS sequence"/>
</dbReference>
<keyword evidence="1" id="KW-0812">Transmembrane</keyword>
<dbReference type="AlphaFoldDB" id="A0A1R3GXG1"/>
<keyword evidence="3" id="KW-1185">Reference proteome</keyword>
<comment type="caution">
    <text evidence="2">The sequence shown here is derived from an EMBL/GenBank/DDBJ whole genome shotgun (WGS) entry which is preliminary data.</text>
</comment>
<dbReference type="EMBL" id="AWUE01021281">
    <property type="protein sequence ID" value="OMO62795.1"/>
    <property type="molecule type" value="Genomic_DNA"/>
</dbReference>
<evidence type="ECO:0000313" key="2">
    <source>
        <dbReference type="EMBL" id="OMO62795.1"/>
    </source>
</evidence>